<protein>
    <recommendedName>
        <fullName evidence="2">NACHT domain-containing protein</fullName>
    </recommendedName>
</protein>
<dbReference type="PANTHER" id="PTHR10039:SF17">
    <property type="entry name" value="FUNGAL STAND N-TERMINAL GOODBYE DOMAIN-CONTAINING PROTEIN-RELATED"/>
    <property type="match status" value="1"/>
</dbReference>
<dbReference type="PROSITE" id="PS50837">
    <property type="entry name" value="NACHT"/>
    <property type="match status" value="1"/>
</dbReference>
<dbReference type="InterPro" id="IPR007111">
    <property type="entry name" value="NACHT_NTPase"/>
</dbReference>
<dbReference type="SUPFAM" id="SSF52540">
    <property type="entry name" value="P-loop containing nucleoside triphosphate hydrolases"/>
    <property type="match status" value="2"/>
</dbReference>
<evidence type="ECO:0000313" key="3">
    <source>
        <dbReference type="EMBL" id="KAF9466999.1"/>
    </source>
</evidence>
<dbReference type="EMBL" id="MU150239">
    <property type="protein sequence ID" value="KAF9466999.1"/>
    <property type="molecule type" value="Genomic_DNA"/>
</dbReference>
<dbReference type="InterPro" id="IPR056884">
    <property type="entry name" value="NPHP3-like_N"/>
</dbReference>
<keyword evidence="1" id="KW-0677">Repeat</keyword>
<organism evidence="3 4">
    <name type="scientific">Collybia nuda</name>
    <dbReference type="NCBI Taxonomy" id="64659"/>
    <lineage>
        <taxon>Eukaryota</taxon>
        <taxon>Fungi</taxon>
        <taxon>Dikarya</taxon>
        <taxon>Basidiomycota</taxon>
        <taxon>Agaricomycotina</taxon>
        <taxon>Agaricomycetes</taxon>
        <taxon>Agaricomycetidae</taxon>
        <taxon>Agaricales</taxon>
        <taxon>Tricholomatineae</taxon>
        <taxon>Clitocybaceae</taxon>
        <taxon>Collybia</taxon>
    </lineage>
</organism>
<keyword evidence="4" id="KW-1185">Reference proteome</keyword>
<feature type="domain" description="NACHT" evidence="2">
    <location>
        <begin position="251"/>
        <end position="398"/>
    </location>
</feature>
<evidence type="ECO:0000256" key="1">
    <source>
        <dbReference type="ARBA" id="ARBA00022737"/>
    </source>
</evidence>
<dbReference type="PANTHER" id="PTHR10039">
    <property type="entry name" value="AMELOGENIN"/>
    <property type="match status" value="1"/>
</dbReference>
<dbReference type="Proteomes" id="UP000807353">
    <property type="component" value="Unassembled WGS sequence"/>
</dbReference>
<comment type="caution">
    <text evidence="3">The sequence shown here is derived from an EMBL/GenBank/DDBJ whole genome shotgun (WGS) entry which is preliminary data.</text>
</comment>
<sequence length="1276" mass="144189">MVGINIFPHCPPSHITMKWHIIKSPRPKFHVGEKFFMKNRWINNEMSKPSEIGQVVSNTLVFALALVEKISECAPVPGLKGAVGGLRLFVDRFDEVEQNLLDFNDLVVSIDRLNDILSMFDDTSSLGRGLTDDLGEQLFMLSGELAEAKKDIERARRRKKFFRFVDAPYDAQSIIRRFRQLQTSISEIQIGSALKAEIRLADLYAFEHLDKLPRARDARYDYVNRPMCSEGTRENVLKQIMTWIHNENGHQIYWLNGGAGTGKTTIALTIADMVQKDSSIFSASFFCSRESEGRSDAKLIFSTLAYLTACCDVRLRNKIVQAINKTPDIGYALPKEQLNKLLIEPLYKVGSKRPILFVLDALDECTGGRAPETILTALASVIQSIPYLKVFVSSRPTSSTNDAFADEALRNRREVFVLHDVEEDIVDADIREYMVDRLTKKAAVRRLTASPWPPEELITKLVRMADGLFIFASTVCEFIEARGDLDFRLREITDRPTNEYTGIDGLYREILECAIAEFPDRETVDHCRSIIGTIILLQDPLSSYDLGQLLRLPPKHIQGILGDLQSVLAVPDDIYGTIRTLHASFHDFISTQKRCSSAIYLEPTPQHHVIAHRLLEIMMDGLKRNMSYLIRFKLNSGEHIPGFLRYACRYWADHLSSSDVQNAGDLVEALENFASTKLAYCLEVLDSFNKTEDLSNVALEKAESWLLKLNQPPQGLVGALHHARILNEAQAPEQQLFKLFGLPLDTRYAQQGYGRLCVEGTRNEVLEDILRWINDDNVTQFYWLNGAAGTGKTTIALTIADLVEMDRSRITATFFCSGSSKYRCDVQNVFITLSILLAVRNVTFRAQLIRSIQKYPGITRALPEDQARVLIMEPLRRAGLLQKSIVIVIDALDECKDKDAPQKIIKAFAKHLGELPLLKVLISTRSSPSVADAFRNSEISRAFFCVHDVDRSLVDEDIGRYLFEVLCTNASVVERLSMSWPPQNLLEKLVNKAGGLFIYASFIGEQFILVGAGKLEDIADHPGSEYEGNLGLNVFYGRILSPLVISRDEASVIELRNILATVTHLLEPLPVNDTAYMTGLVVDDLQARLLELQSVIVVARDKQSVRPIHASLQDWLTEHERSLPSLLVQPTAVHGEITLRLLEYMVRELDGAVVFPKAIIEGEDYEPSLEDRSEILLDYACRHWVDHLMKTTPTEELQKDLEWFIETKLVRWIERLDYSGILMGAAVALENARTWYHVSLLNILRCAVIIDDFWTGGIPTTSRVRREVFRCPPVNT</sequence>
<dbReference type="AlphaFoldDB" id="A0A9P5YD05"/>
<evidence type="ECO:0000313" key="4">
    <source>
        <dbReference type="Proteomes" id="UP000807353"/>
    </source>
</evidence>
<gene>
    <name evidence="3" type="ORF">BDZ94DRAFT_1186626</name>
</gene>
<evidence type="ECO:0000259" key="2">
    <source>
        <dbReference type="PROSITE" id="PS50837"/>
    </source>
</evidence>
<dbReference type="OrthoDB" id="3027122at2759"/>
<proteinExistence type="predicted"/>
<accession>A0A9P5YD05</accession>
<name>A0A9P5YD05_9AGAR</name>
<dbReference type="InterPro" id="IPR027417">
    <property type="entry name" value="P-loop_NTPase"/>
</dbReference>
<reference evidence="3" key="1">
    <citation type="submission" date="2020-11" db="EMBL/GenBank/DDBJ databases">
        <authorList>
            <consortium name="DOE Joint Genome Institute"/>
            <person name="Ahrendt S."/>
            <person name="Riley R."/>
            <person name="Andreopoulos W."/>
            <person name="Labutti K."/>
            <person name="Pangilinan J."/>
            <person name="Ruiz-Duenas F.J."/>
            <person name="Barrasa J.M."/>
            <person name="Sanchez-Garcia M."/>
            <person name="Camarero S."/>
            <person name="Miyauchi S."/>
            <person name="Serrano A."/>
            <person name="Linde D."/>
            <person name="Babiker R."/>
            <person name="Drula E."/>
            <person name="Ayuso-Fernandez I."/>
            <person name="Pacheco R."/>
            <person name="Padilla G."/>
            <person name="Ferreira P."/>
            <person name="Barriuso J."/>
            <person name="Kellner H."/>
            <person name="Castanera R."/>
            <person name="Alfaro M."/>
            <person name="Ramirez L."/>
            <person name="Pisabarro A.G."/>
            <person name="Kuo A."/>
            <person name="Tritt A."/>
            <person name="Lipzen A."/>
            <person name="He G."/>
            <person name="Yan M."/>
            <person name="Ng V."/>
            <person name="Cullen D."/>
            <person name="Martin F."/>
            <person name="Rosso M.-N."/>
            <person name="Henrissat B."/>
            <person name="Hibbett D."/>
            <person name="Martinez A.T."/>
            <person name="Grigoriev I.V."/>
        </authorList>
    </citation>
    <scope>NUCLEOTIDE SEQUENCE</scope>
    <source>
        <strain evidence="3">CBS 247.69</strain>
    </source>
</reference>
<dbReference type="Pfam" id="PF24883">
    <property type="entry name" value="NPHP3_N"/>
    <property type="match status" value="2"/>
</dbReference>
<dbReference type="Gene3D" id="3.40.50.300">
    <property type="entry name" value="P-loop containing nucleotide triphosphate hydrolases"/>
    <property type="match status" value="2"/>
</dbReference>